<keyword evidence="3" id="KW-1185">Reference proteome</keyword>
<sequence length="101" mass="10013">MPVAKFNAEALEQCRSAASAQAGQFGSVGDGLSGAYVDAGVFGKLGTSGGLASAVSDFQSRAGAECAAAEKLLGQVERAIDKVESAVDDVEAANAGSFRAV</sequence>
<keyword evidence="1" id="KW-0175">Coiled coil</keyword>
<proteinExistence type="predicted"/>
<accession>A0A7W7TBE9</accession>
<dbReference type="EMBL" id="JACHJS010000001">
    <property type="protein sequence ID" value="MBB4969507.1"/>
    <property type="molecule type" value="Genomic_DNA"/>
</dbReference>
<organism evidence="2 3">
    <name type="scientific">Saccharothrix violaceirubra</name>
    <dbReference type="NCBI Taxonomy" id="413306"/>
    <lineage>
        <taxon>Bacteria</taxon>
        <taxon>Bacillati</taxon>
        <taxon>Actinomycetota</taxon>
        <taxon>Actinomycetes</taxon>
        <taxon>Pseudonocardiales</taxon>
        <taxon>Pseudonocardiaceae</taxon>
        <taxon>Saccharothrix</taxon>
    </lineage>
</organism>
<gene>
    <name evidence="2" type="ORF">F4559_006866</name>
</gene>
<dbReference type="AlphaFoldDB" id="A0A7W7TBE9"/>
<protein>
    <recommendedName>
        <fullName evidence="4">Excreted virulence factor EspC (Type VII ESX diderm)</fullName>
    </recommendedName>
</protein>
<feature type="coiled-coil region" evidence="1">
    <location>
        <begin position="66"/>
        <end position="93"/>
    </location>
</feature>
<evidence type="ECO:0000313" key="2">
    <source>
        <dbReference type="EMBL" id="MBB4969507.1"/>
    </source>
</evidence>
<dbReference type="RefSeq" id="WP_184675190.1">
    <property type="nucleotide sequence ID" value="NZ_BAABAI010000035.1"/>
</dbReference>
<reference evidence="2 3" key="1">
    <citation type="submission" date="2020-08" db="EMBL/GenBank/DDBJ databases">
        <title>Sequencing the genomes of 1000 actinobacteria strains.</title>
        <authorList>
            <person name="Klenk H.-P."/>
        </authorList>
    </citation>
    <scope>NUCLEOTIDE SEQUENCE [LARGE SCALE GENOMIC DNA]</scope>
    <source>
        <strain evidence="2 3">DSM 45084</strain>
    </source>
</reference>
<evidence type="ECO:0008006" key="4">
    <source>
        <dbReference type="Google" id="ProtNLM"/>
    </source>
</evidence>
<dbReference type="Proteomes" id="UP000542674">
    <property type="component" value="Unassembled WGS sequence"/>
</dbReference>
<name>A0A7W7TBE9_9PSEU</name>
<comment type="caution">
    <text evidence="2">The sequence shown here is derived from an EMBL/GenBank/DDBJ whole genome shotgun (WGS) entry which is preliminary data.</text>
</comment>
<evidence type="ECO:0000256" key="1">
    <source>
        <dbReference type="SAM" id="Coils"/>
    </source>
</evidence>
<evidence type="ECO:0000313" key="3">
    <source>
        <dbReference type="Proteomes" id="UP000542674"/>
    </source>
</evidence>